<feature type="repeat" description="TPR" evidence="1">
    <location>
        <begin position="762"/>
        <end position="795"/>
    </location>
</feature>
<dbReference type="HOGENOM" id="CLU_334544_0_0_0"/>
<organism evidence="4 5">
    <name type="scientific">Sulfurihydrogenibium azorense (strain DSM 15241 / OCM 825 / Az-Fu1)</name>
    <dbReference type="NCBI Taxonomy" id="204536"/>
    <lineage>
        <taxon>Bacteria</taxon>
        <taxon>Pseudomonadati</taxon>
        <taxon>Aquificota</taxon>
        <taxon>Aquificia</taxon>
        <taxon>Aquificales</taxon>
        <taxon>Hydrogenothermaceae</taxon>
        <taxon>Sulfurihydrogenibium</taxon>
    </lineage>
</organism>
<dbReference type="RefSeq" id="WP_012674769.1">
    <property type="nucleotide sequence ID" value="NC_012438.1"/>
</dbReference>
<dbReference type="KEGG" id="saf:SULAZ_0168"/>
<sequence>MKKWFSIIILLFLSHYSFANQVKLPEVVFPIEIVSQILEEKKPLPPPNKIEFQPLYDILQIKQYLPIQKPYSVKLPVLTIEKPTAYLGIPPSNALLADSIDYFQRGDFIFAQENLKKFVEKYKDHKYLFYAYYLLGYINFEFKNFQESMENLEKSCTLNPLKENCLSYAITLIINNNLDKAKEVLDSINQDQDVKFYKIVVQTLKSNQQNTQKINCDDLDVGSISYCKYFLKHTLFLVDKYKDSLDYTYKGEDKNLQKISTILDGFNYYFLKDYTKTKYTFEKFLSKNLSNDILTNLAYFGLDLVDTSKSKDYAQILETRDTYLSYYLYLKVINNYASSNNWLDTFIHIQKVLNLTDRNKDNLRLALAVALYNMKNYEYALNIFNDLAKEKNDEETYFYCGLSAYAAKLYKKAQECLFNIIESKDLERKKTALTYLAEIYYITDDEENYINIVSLLKDIDEDLAYNYLGWYFFKNKDYLNAYKSFKDPYMKAVSLFNYGDVQKAKELINGRNDRKSLFLSAYIDIKQGDLESARSKLKEIAQQYNDELAKKAMYLYAYLYFSEGNFQQAIKEFENFRNTFKEDDVYNQKALLRIADSYYNLGEKDLARSIYKEFIEKYKDRKEAVDAAYNLVLLETKGENQEKDKIIEDFISKYPDYPLVNTLKLQLASIYEEKGEIEKAIKIYQQLSNSNDKDSLLAKYKLAEIYEKSGQNDKAKEILLNIINSQDQDIRFKSSLLLAQIYEKESNLDQAIQIYQSISDNDDVKFKLSTVLIQAGRYNEALNYLKELLDKYPEKSTEISFYIGKIKFLQGLNDEALNYLEVSIKSQNYTVASESYFLIGEIYNSKKDLNKALNVYLNAIYTNPQLNNTTAQARLKAADILIKAEKRKEASCLLTPLLDYNNEDIKATVKEKLKNLPKCLR</sequence>
<keyword evidence="3" id="KW-0732">Signal</keyword>
<dbReference type="EMBL" id="CP001229">
    <property type="protein sequence ID" value="ACN99454.1"/>
    <property type="molecule type" value="Genomic_DNA"/>
</dbReference>
<keyword evidence="1" id="KW-0802">TPR repeat</keyword>
<proteinExistence type="predicted"/>
<feature type="repeat" description="TPR" evidence="1">
    <location>
        <begin position="833"/>
        <end position="866"/>
    </location>
</feature>
<dbReference type="Gene3D" id="1.25.40.10">
    <property type="entry name" value="Tetratricopeptide repeat domain"/>
    <property type="match status" value="6"/>
</dbReference>
<feature type="coiled-coil region" evidence="2">
    <location>
        <begin position="523"/>
        <end position="550"/>
    </location>
</feature>
<dbReference type="Pfam" id="PF13181">
    <property type="entry name" value="TPR_8"/>
    <property type="match status" value="2"/>
</dbReference>
<dbReference type="eggNOG" id="COG2956">
    <property type="taxonomic scope" value="Bacteria"/>
</dbReference>
<dbReference type="PANTHER" id="PTHR37423:SF2">
    <property type="entry name" value="MEMBRANE-BOUND LYTIC MUREIN TRANSGLYCOSYLASE C"/>
    <property type="match status" value="1"/>
</dbReference>
<dbReference type="OrthoDB" id="8292at2"/>
<dbReference type="STRING" id="204536.SULAZ_0168"/>
<evidence type="ECO:0000256" key="3">
    <source>
        <dbReference type="SAM" id="SignalP"/>
    </source>
</evidence>
<dbReference type="PROSITE" id="PS50005">
    <property type="entry name" value="TPR"/>
    <property type="match status" value="3"/>
</dbReference>
<dbReference type="InterPro" id="IPR011990">
    <property type="entry name" value="TPR-like_helical_dom_sf"/>
</dbReference>
<protein>
    <submittedName>
        <fullName evidence="4">Tetratricopeptide repeat domain protein</fullName>
    </submittedName>
</protein>
<evidence type="ECO:0000256" key="1">
    <source>
        <dbReference type="PROSITE-ProRule" id="PRU00339"/>
    </source>
</evidence>
<feature type="repeat" description="TPR" evidence="1">
    <location>
        <begin position="129"/>
        <end position="162"/>
    </location>
</feature>
<dbReference type="PANTHER" id="PTHR37423">
    <property type="entry name" value="SOLUBLE LYTIC MUREIN TRANSGLYCOSYLASE-RELATED"/>
    <property type="match status" value="1"/>
</dbReference>
<evidence type="ECO:0000313" key="5">
    <source>
        <dbReference type="Proteomes" id="UP000001369"/>
    </source>
</evidence>
<dbReference type="AlphaFoldDB" id="C1DXQ3"/>
<dbReference type="SUPFAM" id="SSF48452">
    <property type="entry name" value="TPR-like"/>
    <property type="match status" value="5"/>
</dbReference>
<dbReference type="Proteomes" id="UP000001369">
    <property type="component" value="Chromosome"/>
</dbReference>
<dbReference type="SMART" id="SM00028">
    <property type="entry name" value="TPR"/>
    <property type="match status" value="7"/>
</dbReference>
<dbReference type="eggNOG" id="COG1729">
    <property type="taxonomic scope" value="Bacteria"/>
</dbReference>
<dbReference type="Pfam" id="PF13174">
    <property type="entry name" value="TPR_6"/>
    <property type="match status" value="2"/>
</dbReference>
<reference evidence="4 5" key="1">
    <citation type="journal article" date="2009" name="J. Bacteriol.">
        <title>Complete and draft genome sequences of six members of the Aquificales.</title>
        <authorList>
            <person name="Reysenbach A.L."/>
            <person name="Hamamura N."/>
            <person name="Podar M."/>
            <person name="Griffiths E."/>
            <person name="Ferreira S."/>
            <person name="Hochstein R."/>
            <person name="Heidelberg J."/>
            <person name="Johnson J."/>
            <person name="Mead D."/>
            <person name="Pohorille A."/>
            <person name="Sarmiento M."/>
            <person name="Schweighofer K."/>
            <person name="Seshadri R."/>
            <person name="Voytek M.A."/>
        </authorList>
    </citation>
    <scope>NUCLEOTIDE SEQUENCE [LARGE SCALE GENOMIC DNA]</scope>
    <source>
        <strain evidence="5">Az-Fu1 / DSM 15241 / OCM 825</strain>
    </source>
</reference>
<dbReference type="Pfam" id="PF13432">
    <property type="entry name" value="TPR_16"/>
    <property type="match status" value="2"/>
</dbReference>
<keyword evidence="2" id="KW-0175">Coiled coil</keyword>
<dbReference type="InterPro" id="IPR019734">
    <property type="entry name" value="TPR_rpt"/>
</dbReference>
<feature type="signal peptide" evidence="3">
    <location>
        <begin position="1"/>
        <end position="19"/>
    </location>
</feature>
<feature type="chain" id="PRO_5002906388" evidence="3">
    <location>
        <begin position="20"/>
        <end position="921"/>
    </location>
</feature>
<evidence type="ECO:0000256" key="2">
    <source>
        <dbReference type="SAM" id="Coils"/>
    </source>
</evidence>
<evidence type="ECO:0000313" key="4">
    <source>
        <dbReference type="EMBL" id="ACN99454.1"/>
    </source>
</evidence>
<accession>C1DXQ3</accession>
<dbReference type="Pfam" id="PF13176">
    <property type="entry name" value="TPR_7"/>
    <property type="match status" value="1"/>
</dbReference>
<name>C1DXQ3_SULAA</name>
<gene>
    <name evidence="4" type="ordered locus">SULAZ_0168</name>
</gene>
<keyword evidence="5" id="KW-1185">Reference proteome</keyword>